<keyword evidence="3" id="KW-1185">Reference proteome</keyword>
<evidence type="ECO:0000256" key="1">
    <source>
        <dbReference type="SAM" id="MobiDB-lite"/>
    </source>
</evidence>
<accession>A0A2P5ECJ7</accession>
<evidence type="ECO:0000313" key="3">
    <source>
        <dbReference type="Proteomes" id="UP000237000"/>
    </source>
</evidence>
<organism evidence="2 3">
    <name type="scientific">Trema orientale</name>
    <name type="common">Charcoal tree</name>
    <name type="synonym">Celtis orientalis</name>
    <dbReference type="NCBI Taxonomy" id="63057"/>
    <lineage>
        <taxon>Eukaryota</taxon>
        <taxon>Viridiplantae</taxon>
        <taxon>Streptophyta</taxon>
        <taxon>Embryophyta</taxon>
        <taxon>Tracheophyta</taxon>
        <taxon>Spermatophyta</taxon>
        <taxon>Magnoliopsida</taxon>
        <taxon>eudicotyledons</taxon>
        <taxon>Gunneridae</taxon>
        <taxon>Pentapetalae</taxon>
        <taxon>rosids</taxon>
        <taxon>fabids</taxon>
        <taxon>Rosales</taxon>
        <taxon>Cannabaceae</taxon>
        <taxon>Trema</taxon>
    </lineage>
</organism>
<dbReference type="InParanoid" id="A0A2P5ECJ7"/>
<evidence type="ECO:0000313" key="2">
    <source>
        <dbReference type="EMBL" id="PON83230.1"/>
    </source>
</evidence>
<feature type="compositionally biased region" description="Basic and acidic residues" evidence="1">
    <location>
        <begin position="63"/>
        <end position="78"/>
    </location>
</feature>
<gene>
    <name evidence="2" type="ORF">TorRG33x02_209340</name>
</gene>
<feature type="region of interest" description="Disordered" evidence="1">
    <location>
        <begin position="54"/>
        <end position="78"/>
    </location>
</feature>
<dbReference type="Proteomes" id="UP000237000">
    <property type="component" value="Unassembled WGS sequence"/>
</dbReference>
<protein>
    <submittedName>
        <fullName evidence="2">Uncharacterized protein</fullName>
    </submittedName>
</protein>
<dbReference type="EMBL" id="JXTC01000181">
    <property type="protein sequence ID" value="PON83230.1"/>
    <property type="molecule type" value="Genomic_DNA"/>
</dbReference>
<proteinExistence type="predicted"/>
<sequence length="78" mass="8996">MAEKESDESSFKLRRWQRRSLIESASSFIHGWSSSMVRGADWVRHRQWLRRGGKSTVGDVEGADDKERRTACEEVRAG</sequence>
<name>A0A2P5ECJ7_TREOI</name>
<reference evidence="3" key="1">
    <citation type="submission" date="2016-06" db="EMBL/GenBank/DDBJ databases">
        <title>Parallel loss of symbiosis genes in relatives of nitrogen-fixing non-legume Parasponia.</title>
        <authorList>
            <person name="Van Velzen R."/>
            <person name="Holmer R."/>
            <person name="Bu F."/>
            <person name="Rutten L."/>
            <person name="Van Zeijl A."/>
            <person name="Liu W."/>
            <person name="Santuari L."/>
            <person name="Cao Q."/>
            <person name="Sharma T."/>
            <person name="Shen D."/>
            <person name="Roswanjaya Y."/>
            <person name="Wardhani T."/>
            <person name="Kalhor M.S."/>
            <person name="Jansen J."/>
            <person name="Van den Hoogen J."/>
            <person name="Gungor B."/>
            <person name="Hartog M."/>
            <person name="Hontelez J."/>
            <person name="Verver J."/>
            <person name="Yang W.-C."/>
            <person name="Schijlen E."/>
            <person name="Repin R."/>
            <person name="Schilthuizen M."/>
            <person name="Schranz E."/>
            <person name="Heidstra R."/>
            <person name="Miyata K."/>
            <person name="Fedorova E."/>
            <person name="Kohlen W."/>
            <person name="Bisseling T."/>
            <person name="Smit S."/>
            <person name="Geurts R."/>
        </authorList>
    </citation>
    <scope>NUCLEOTIDE SEQUENCE [LARGE SCALE GENOMIC DNA]</scope>
    <source>
        <strain evidence="3">cv. RG33-2</strain>
    </source>
</reference>
<comment type="caution">
    <text evidence="2">The sequence shown here is derived from an EMBL/GenBank/DDBJ whole genome shotgun (WGS) entry which is preliminary data.</text>
</comment>
<dbReference type="AlphaFoldDB" id="A0A2P5ECJ7"/>